<dbReference type="PROSITE" id="PS50943">
    <property type="entry name" value="HTH_CROC1"/>
    <property type="match status" value="1"/>
</dbReference>
<dbReference type="InterPro" id="IPR001387">
    <property type="entry name" value="Cro/C1-type_HTH"/>
</dbReference>
<evidence type="ECO:0000256" key="1">
    <source>
        <dbReference type="ARBA" id="ARBA00023015"/>
    </source>
</evidence>
<gene>
    <name evidence="5" type="ORF">ACFOX0_11040</name>
</gene>
<dbReference type="SUPFAM" id="SSF47413">
    <property type="entry name" value="lambda repressor-like DNA-binding domains"/>
    <property type="match status" value="1"/>
</dbReference>
<feature type="domain" description="HTH cro/C1-type" evidence="4">
    <location>
        <begin position="11"/>
        <end position="66"/>
    </location>
</feature>
<dbReference type="InterPro" id="IPR050807">
    <property type="entry name" value="TransReg_Diox_bact_type"/>
</dbReference>
<dbReference type="EMBL" id="JBHSBN010000006">
    <property type="protein sequence ID" value="MFC4106469.1"/>
    <property type="molecule type" value="Genomic_DNA"/>
</dbReference>
<keyword evidence="3" id="KW-0804">Transcription</keyword>
<dbReference type="Pfam" id="PF13560">
    <property type="entry name" value="HTH_31"/>
    <property type="match status" value="1"/>
</dbReference>
<evidence type="ECO:0000256" key="3">
    <source>
        <dbReference type="ARBA" id="ARBA00023163"/>
    </source>
</evidence>
<protein>
    <submittedName>
        <fullName evidence="5">Helix-turn-helix domain-containing protein</fullName>
    </submittedName>
</protein>
<dbReference type="PANTHER" id="PTHR46797">
    <property type="entry name" value="HTH-TYPE TRANSCRIPTIONAL REGULATOR"/>
    <property type="match status" value="1"/>
</dbReference>
<organism evidence="5 6">
    <name type="scientific">Micromonospora zhanjiangensis</name>
    <dbReference type="NCBI Taxonomy" id="1522057"/>
    <lineage>
        <taxon>Bacteria</taxon>
        <taxon>Bacillati</taxon>
        <taxon>Actinomycetota</taxon>
        <taxon>Actinomycetes</taxon>
        <taxon>Micromonosporales</taxon>
        <taxon>Micromonosporaceae</taxon>
        <taxon>Micromonospora</taxon>
    </lineage>
</organism>
<keyword evidence="1" id="KW-0805">Transcription regulation</keyword>
<dbReference type="SMART" id="SM00530">
    <property type="entry name" value="HTH_XRE"/>
    <property type="match status" value="2"/>
</dbReference>
<comment type="caution">
    <text evidence="5">The sequence shown here is derived from an EMBL/GenBank/DDBJ whole genome shotgun (WGS) entry which is preliminary data.</text>
</comment>
<keyword evidence="6" id="KW-1185">Reference proteome</keyword>
<dbReference type="CDD" id="cd00093">
    <property type="entry name" value="HTH_XRE"/>
    <property type="match status" value="1"/>
</dbReference>
<dbReference type="InterPro" id="IPR010982">
    <property type="entry name" value="Lambda_DNA-bd_dom_sf"/>
</dbReference>
<evidence type="ECO:0000313" key="6">
    <source>
        <dbReference type="Proteomes" id="UP001595868"/>
    </source>
</evidence>
<keyword evidence="2" id="KW-0238">DNA-binding</keyword>
<sequence length="396" mass="42331">MARTDYIGLRIARWRDIAGMTQQQLADAVGVTKAYISQIENGRRPVEKRSLLGAFATALGVGVGDLTGQPEQPRNGDDMAIYSAVPGIRGALDDDPDDPADPGEVARRVDEAMRARMACDYPTLAKLLPGVLTGTRQLANAGNEQGLPLFVRSAICAALAIKPFGHLDLAARLAERAERAASLLGQPVEQAAAQFMLSQTALSAATAGARRRSLTVASEAAQRLGDDGDDNALTWYGLLHLQAALAAASLARDADVTMHLGEADAAAARVQSDPWRMEFTPANCGVWRVGASVENGEPEKAPEYARRIDRSTLKTANRLVRLHIDTGRGHYAAGDLAAAVRQFLAADEVSPMELRTRPSVRELVGQMVRDARRRGSAELQDLAIRCGVDPLSPDPS</sequence>
<name>A0ABV8KKD2_9ACTN</name>
<reference evidence="6" key="1">
    <citation type="journal article" date="2019" name="Int. J. Syst. Evol. Microbiol.">
        <title>The Global Catalogue of Microorganisms (GCM) 10K type strain sequencing project: providing services to taxonomists for standard genome sequencing and annotation.</title>
        <authorList>
            <consortium name="The Broad Institute Genomics Platform"/>
            <consortium name="The Broad Institute Genome Sequencing Center for Infectious Disease"/>
            <person name="Wu L."/>
            <person name="Ma J."/>
        </authorList>
    </citation>
    <scope>NUCLEOTIDE SEQUENCE [LARGE SCALE GENOMIC DNA]</scope>
    <source>
        <strain evidence="6">2902at01</strain>
    </source>
</reference>
<dbReference type="Gene3D" id="1.10.260.40">
    <property type="entry name" value="lambda repressor-like DNA-binding domains"/>
    <property type="match status" value="1"/>
</dbReference>
<proteinExistence type="predicted"/>
<evidence type="ECO:0000313" key="5">
    <source>
        <dbReference type="EMBL" id="MFC4106469.1"/>
    </source>
</evidence>
<dbReference type="RefSeq" id="WP_377544414.1">
    <property type="nucleotide sequence ID" value="NZ_JBHSBN010000006.1"/>
</dbReference>
<accession>A0ABV8KKD2</accession>
<dbReference type="Proteomes" id="UP001595868">
    <property type="component" value="Unassembled WGS sequence"/>
</dbReference>
<dbReference type="PANTHER" id="PTHR46797:SF23">
    <property type="entry name" value="HTH-TYPE TRANSCRIPTIONAL REGULATOR SUTR"/>
    <property type="match status" value="1"/>
</dbReference>
<evidence type="ECO:0000259" key="4">
    <source>
        <dbReference type="PROSITE" id="PS50943"/>
    </source>
</evidence>
<evidence type="ECO:0000256" key="2">
    <source>
        <dbReference type="ARBA" id="ARBA00023125"/>
    </source>
</evidence>